<evidence type="ECO:0000313" key="2">
    <source>
        <dbReference type="Proteomes" id="UP000049685"/>
    </source>
</evidence>
<sequence length="139" mass="16069">MNKSHKKILGVVLSLLLLMALLIIVNAKNPKQININNSQKTDVKNSQEITDENLQKTNTLYQKGIEFGAIDPSEVSKEDWQKQEKDYRENYDTAIKEGVLQDITYEQWLEANNYGQFPKVDPEIFDVFIIPPQSQENKK</sequence>
<dbReference type="EMBL" id="CDNY01000003">
    <property type="protein sequence ID" value="CEO33168.1"/>
    <property type="molecule type" value="Genomic_DNA"/>
</dbReference>
<evidence type="ECO:0000313" key="1">
    <source>
        <dbReference type="EMBL" id="CEO33168.1"/>
    </source>
</evidence>
<dbReference type="AlphaFoldDB" id="A0A9P1P9E8"/>
<name>A0A9P1P9E8_PARSO</name>
<accession>A0A9P1P9E8</accession>
<reference evidence="2" key="1">
    <citation type="submission" date="2015-01" db="EMBL/GenBank/DDBJ databases">
        <authorList>
            <person name="Aslett A.Martin."/>
            <person name="De Silva Nishadi"/>
        </authorList>
    </citation>
    <scope>NUCLEOTIDE SEQUENCE [LARGE SCALE GENOMIC DNA]</scope>
    <source>
        <strain evidence="2">UMC4404</strain>
    </source>
</reference>
<comment type="caution">
    <text evidence="1">The sequence shown here is derived from an EMBL/GenBank/DDBJ whole genome shotgun (WGS) entry which is preliminary data.</text>
</comment>
<dbReference type="RefSeq" id="WP_057558321.1">
    <property type="nucleotide sequence ID" value="NZ_CDNY01000003.1"/>
</dbReference>
<gene>
    <name evidence="1" type="ORF">UMC4404_11481</name>
</gene>
<organism evidence="1 2">
    <name type="scientific">Paraclostridium sordellii</name>
    <name type="common">Clostridium sordellii</name>
    <dbReference type="NCBI Taxonomy" id="1505"/>
    <lineage>
        <taxon>Bacteria</taxon>
        <taxon>Bacillati</taxon>
        <taxon>Bacillota</taxon>
        <taxon>Clostridia</taxon>
        <taxon>Peptostreptococcales</taxon>
        <taxon>Peptostreptococcaceae</taxon>
        <taxon>Paraclostridium</taxon>
    </lineage>
</organism>
<dbReference type="Proteomes" id="UP000049685">
    <property type="component" value="Unassembled WGS sequence"/>
</dbReference>
<protein>
    <submittedName>
        <fullName evidence="1">Uncharacterized protein</fullName>
    </submittedName>
</protein>
<proteinExistence type="predicted"/>